<proteinExistence type="predicted"/>
<reference evidence="1 2" key="1">
    <citation type="submission" date="2017-08" db="EMBL/GenBank/DDBJ databases">
        <title>Acidophilic green algal genome provides insights into adaptation to an acidic environment.</title>
        <authorList>
            <person name="Hirooka S."/>
            <person name="Hirose Y."/>
            <person name="Kanesaki Y."/>
            <person name="Higuchi S."/>
            <person name="Fujiwara T."/>
            <person name="Onuma R."/>
            <person name="Era A."/>
            <person name="Ohbayashi R."/>
            <person name="Uzuka A."/>
            <person name="Nozaki H."/>
            <person name="Yoshikawa H."/>
            <person name="Miyagishima S.Y."/>
        </authorList>
    </citation>
    <scope>NUCLEOTIDE SEQUENCE [LARGE SCALE GENOMIC DNA]</scope>
    <source>
        <strain evidence="1 2">NIES-2499</strain>
    </source>
</reference>
<accession>A0A250XPI0</accession>
<dbReference type="AlphaFoldDB" id="A0A250XPI0"/>
<sequence>MIFNHIYSKCYTRSCSEVLTQGAHGSYETCTAGLLRMASTSAVDWDWSYVLGKKKGRKPAIKRPQRHQWLFCNPKYDAHAPLPSKILPPHAPPSAADVDDRRLFRASLGQRFSEKSRKGFIRFLKLREVDWREAFQKGLAEHVAEHKKAQKMMAEQLRQRAWKEYRDSLFQKALHQPQQ</sequence>
<evidence type="ECO:0000313" key="1">
    <source>
        <dbReference type="EMBL" id="GAX84994.1"/>
    </source>
</evidence>
<protein>
    <submittedName>
        <fullName evidence="1">Uncharacterized protein</fullName>
    </submittedName>
</protein>
<gene>
    <name evidence="1" type="ORF">CEUSTIGMA_g12415.t1</name>
</gene>
<dbReference type="OrthoDB" id="544002at2759"/>
<evidence type="ECO:0000313" key="2">
    <source>
        <dbReference type="Proteomes" id="UP000232323"/>
    </source>
</evidence>
<dbReference type="EMBL" id="BEGY01000144">
    <property type="protein sequence ID" value="GAX84994.1"/>
    <property type="molecule type" value="Genomic_DNA"/>
</dbReference>
<name>A0A250XPI0_9CHLO</name>
<keyword evidence="2" id="KW-1185">Reference proteome</keyword>
<comment type="caution">
    <text evidence="1">The sequence shown here is derived from an EMBL/GenBank/DDBJ whole genome shotgun (WGS) entry which is preliminary data.</text>
</comment>
<organism evidence="1 2">
    <name type="scientific">Chlamydomonas eustigma</name>
    <dbReference type="NCBI Taxonomy" id="1157962"/>
    <lineage>
        <taxon>Eukaryota</taxon>
        <taxon>Viridiplantae</taxon>
        <taxon>Chlorophyta</taxon>
        <taxon>core chlorophytes</taxon>
        <taxon>Chlorophyceae</taxon>
        <taxon>CS clade</taxon>
        <taxon>Chlamydomonadales</taxon>
        <taxon>Chlamydomonadaceae</taxon>
        <taxon>Chlamydomonas</taxon>
    </lineage>
</organism>
<dbReference type="Proteomes" id="UP000232323">
    <property type="component" value="Unassembled WGS sequence"/>
</dbReference>
<dbReference type="STRING" id="1157962.A0A250XPI0"/>